<reference evidence="2 4" key="2">
    <citation type="journal article" date="2014" name="BMC Genomics">
        <title>An improved genome release (version Mt4.0) for the model legume Medicago truncatula.</title>
        <authorList>
            <person name="Tang H."/>
            <person name="Krishnakumar V."/>
            <person name="Bidwell S."/>
            <person name="Rosen B."/>
            <person name="Chan A."/>
            <person name="Zhou S."/>
            <person name="Gentzbittel L."/>
            <person name="Childs K.L."/>
            <person name="Yandell M."/>
            <person name="Gundlach H."/>
            <person name="Mayer K.F."/>
            <person name="Schwartz D.C."/>
            <person name="Town C.D."/>
        </authorList>
    </citation>
    <scope>GENOME REANNOTATION</scope>
    <source>
        <strain evidence="2">A17</strain>
        <strain evidence="3 4">cv. Jemalong A17</strain>
    </source>
</reference>
<dbReference type="EMBL" id="CM001220">
    <property type="protein sequence ID" value="KEH29621.1"/>
    <property type="molecule type" value="Genomic_DNA"/>
</dbReference>
<dbReference type="PANTHER" id="PTHR31286">
    <property type="entry name" value="GLYCINE-RICH CELL WALL STRUCTURAL PROTEIN 1.8-LIKE"/>
    <property type="match status" value="1"/>
</dbReference>
<dbReference type="PANTHER" id="PTHR31286:SF60">
    <property type="entry name" value="PROTEIN, PUTATIVE-RELATED"/>
    <property type="match status" value="1"/>
</dbReference>
<keyword evidence="4" id="KW-1185">Reference proteome</keyword>
<evidence type="ECO:0000313" key="4">
    <source>
        <dbReference type="Proteomes" id="UP000002051"/>
    </source>
</evidence>
<evidence type="ECO:0000313" key="2">
    <source>
        <dbReference type="EMBL" id="KEH29621.1"/>
    </source>
</evidence>
<proteinExistence type="predicted"/>
<reference evidence="3" key="3">
    <citation type="submission" date="2015-04" db="UniProtKB">
        <authorList>
            <consortium name="EnsemblPlants"/>
        </authorList>
    </citation>
    <scope>IDENTIFICATION</scope>
    <source>
        <strain evidence="3">cv. Jemalong A17</strain>
    </source>
</reference>
<dbReference type="HOGENOM" id="CLU_1043389_0_0_1"/>
<reference evidence="2 4" key="1">
    <citation type="journal article" date="2011" name="Nature">
        <title>The Medicago genome provides insight into the evolution of rhizobial symbioses.</title>
        <authorList>
            <person name="Young N.D."/>
            <person name="Debelle F."/>
            <person name="Oldroyd G.E."/>
            <person name="Geurts R."/>
            <person name="Cannon S.B."/>
            <person name="Udvardi M.K."/>
            <person name="Benedito V.A."/>
            <person name="Mayer K.F."/>
            <person name="Gouzy J."/>
            <person name="Schoof H."/>
            <person name="Van de Peer Y."/>
            <person name="Proost S."/>
            <person name="Cook D.R."/>
            <person name="Meyers B.C."/>
            <person name="Spannagl M."/>
            <person name="Cheung F."/>
            <person name="De Mita S."/>
            <person name="Krishnakumar V."/>
            <person name="Gundlach H."/>
            <person name="Zhou S."/>
            <person name="Mudge J."/>
            <person name="Bharti A.K."/>
            <person name="Murray J.D."/>
            <person name="Naoumkina M.A."/>
            <person name="Rosen B."/>
            <person name="Silverstein K.A."/>
            <person name="Tang H."/>
            <person name="Rombauts S."/>
            <person name="Zhao P.X."/>
            <person name="Zhou P."/>
            <person name="Barbe V."/>
            <person name="Bardou P."/>
            <person name="Bechner M."/>
            <person name="Bellec A."/>
            <person name="Berger A."/>
            <person name="Berges H."/>
            <person name="Bidwell S."/>
            <person name="Bisseling T."/>
            <person name="Choisne N."/>
            <person name="Couloux A."/>
            <person name="Denny R."/>
            <person name="Deshpande S."/>
            <person name="Dai X."/>
            <person name="Doyle J.J."/>
            <person name="Dudez A.M."/>
            <person name="Farmer A.D."/>
            <person name="Fouteau S."/>
            <person name="Franken C."/>
            <person name="Gibelin C."/>
            <person name="Gish J."/>
            <person name="Goldstein S."/>
            <person name="Gonzalez A.J."/>
            <person name="Green P.J."/>
            <person name="Hallab A."/>
            <person name="Hartog M."/>
            <person name="Hua A."/>
            <person name="Humphray S.J."/>
            <person name="Jeong D.H."/>
            <person name="Jing Y."/>
            <person name="Jocker A."/>
            <person name="Kenton S.M."/>
            <person name="Kim D.J."/>
            <person name="Klee K."/>
            <person name="Lai H."/>
            <person name="Lang C."/>
            <person name="Lin S."/>
            <person name="Macmil S.L."/>
            <person name="Magdelenat G."/>
            <person name="Matthews L."/>
            <person name="McCorrison J."/>
            <person name="Monaghan E.L."/>
            <person name="Mun J.H."/>
            <person name="Najar F.Z."/>
            <person name="Nicholson C."/>
            <person name="Noirot C."/>
            <person name="O'Bleness M."/>
            <person name="Paule C.R."/>
            <person name="Poulain J."/>
            <person name="Prion F."/>
            <person name="Qin B."/>
            <person name="Qu C."/>
            <person name="Retzel E.F."/>
            <person name="Riddle C."/>
            <person name="Sallet E."/>
            <person name="Samain S."/>
            <person name="Samson N."/>
            <person name="Sanders I."/>
            <person name="Saurat O."/>
            <person name="Scarpelli C."/>
            <person name="Schiex T."/>
            <person name="Segurens B."/>
            <person name="Severin A.J."/>
            <person name="Sherrier D.J."/>
            <person name="Shi R."/>
            <person name="Sims S."/>
            <person name="Singer S.R."/>
            <person name="Sinharoy S."/>
            <person name="Sterck L."/>
            <person name="Viollet A."/>
            <person name="Wang B.B."/>
            <person name="Wang K."/>
            <person name="Wang M."/>
            <person name="Wang X."/>
            <person name="Warfsmann J."/>
            <person name="Weissenbach J."/>
            <person name="White D.D."/>
            <person name="White J.D."/>
            <person name="Wiley G.B."/>
            <person name="Wincker P."/>
            <person name="Xing Y."/>
            <person name="Yang L."/>
            <person name="Yao Z."/>
            <person name="Ying F."/>
            <person name="Zhai J."/>
            <person name="Zhou L."/>
            <person name="Zuber A."/>
            <person name="Denarie J."/>
            <person name="Dixon R.A."/>
            <person name="May G.D."/>
            <person name="Schwartz D.C."/>
            <person name="Rogers J."/>
            <person name="Quetier F."/>
            <person name="Town C.D."/>
            <person name="Roe B.A."/>
        </authorList>
    </citation>
    <scope>NUCLEOTIDE SEQUENCE [LARGE SCALE GENOMIC DNA]</scope>
    <source>
        <strain evidence="2">A17</strain>
        <strain evidence="3 4">cv. Jemalong A17</strain>
    </source>
</reference>
<sequence>MRITLAMGTVNLKSGLLRLSRWSKDFNNYFQRLTHAHVWIRLLDLPSEYWLDRTLMEIAVAIGTPLIMDVATQKRTFGHYVRVLVDIDFSHRLFYEIMVEREGCEFPVEAIENVIDEMANTNDHWALENGDKSASYYHLALENVTDEIARTNALTQTTRLEPVLQLQNVIASIKTLHHEEGIAQVEREGLEVSATSHSPAIQSHPFVNVIPHRCPIITRDLEVIKQALVVSNVADKEGYTIVISKSNRKKNKSYQTRSRGPLPNPSL</sequence>
<evidence type="ECO:0000313" key="3">
    <source>
        <dbReference type="EnsemblPlants" id="KEH29621"/>
    </source>
</evidence>
<dbReference type="InterPro" id="IPR040256">
    <property type="entry name" value="At4g02000-like"/>
</dbReference>
<feature type="region of interest" description="Disordered" evidence="1">
    <location>
        <begin position="247"/>
        <end position="267"/>
    </location>
</feature>
<name>A0A072UJK9_MEDTR</name>
<organism evidence="2 4">
    <name type="scientific">Medicago truncatula</name>
    <name type="common">Barrel medic</name>
    <name type="synonym">Medicago tribuloides</name>
    <dbReference type="NCBI Taxonomy" id="3880"/>
    <lineage>
        <taxon>Eukaryota</taxon>
        <taxon>Viridiplantae</taxon>
        <taxon>Streptophyta</taxon>
        <taxon>Embryophyta</taxon>
        <taxon>Tracheophyta</taxon>
        <taxon>Spermatophyta</taxon>
        <taxon>Magnoliopsida</taxon>
        <taxon>eudicotyledons</taxon>
        <taxon>Gunneridae</taxon>
        <taxon>Pentapetalae</taxon>
        <taxon>rosids</taxon>
        <taxon>fabids</taxon>
        <taxon>Fabales</taxon>
        <taxon>Fabaceae</taxon>
        <taxon>Papilionoideae</taxon>
        <taxon>50 kb inversion clade</taxon>
        <taxon>NPAAA clade</taxon>
        <taxon>Hologalegina</taxon>
        <taxon>IRL clade</taxon>
        <taxon>Trifolieae</taxon>
        <taxon>Medicago</taxon>
    </lineage>
</organism>
<dbReference type="EnsemblPlants" id="KEH29621">
    <property type="protein sequence ID" value="KEH29621"/>
    <property type="gene ID" value="MTR_4g046100"/>
</dbReference>
<accession>A0A072UJK9</accession>
<protein>
    <submittedName>
        <fullName evidence="2">DUF4283 domain protein</fullName>
    </submittedName>
</protein>
<gene>
    <name evidence="2" type="ordered locus">MTR_4g046100</name>
</gene>
<dbReference type="Proteomes" id="UP000002051">
    <property type="component" value="Chromosome 4"/>
</dbReference>
<evidence type="ECO:0000256" key="1">
    <source>
        <dbReference type="SAM" id="MobiDB-lite"/>
    </source>
</evidence>
<dbReference type="AlphaFoldDB" id="A0A072UJK9"/>